<protein>
    <submittedName>
        <fullName evidence="1">Cro protein</fullName>
    </submittedName>
</protein>
<accession>A0A5P8D733</accession>
<reference evidence="1 2" key="1">
    <citation type="submission" date="2019-08" db="EMBL/GenBank/DDBJ databases">
        <authorList>
            <person name="Tisher V."/>
            <person name="Wilcox J."/>
            <person name="Boggs D."/>
            <person name="Byrne M."/>
            <person name="Copriviza J."/>
            <person name="deSilva C."/>
            <person name="Devereaux C."/>
            <person name="Hart C."/>
            <person name="Holyfield W."/>
            <person name="Sciammas C."/>
            <person name="Splaine-Duchscherer K."/>
            <person name="Bonilla C."/>
            <person name="Ettinger A.-S.H."/>
            <person name="Ettinger W.F."/>
            <person name="Haydock J."/>
            <person name="Anders K.R."/>
            <person name="Garlena R.A."/>
            <person name="Russell D.A."/>
            <person name="Pope W.H."/>
            <person name="Jacobs-Sera D."/>
            <person name="Hatfull G.F."/>
        </authorList>
    </citation>
    <scope>NUCLEOTIDE SEQUENCE [LARGE SCALE GENOMIC DNA]</scope>
</reference>
<dbReference type="EMBL" id="MN284895">
    <property type="protein sequence ID" value="QFP94833.1"/>
    <property type="molecule type" value="Genomic_DNA"/>
</dbReference>
<keyword evidence="2" id="KW-1185">Reference proteome</keyword>
<dbReference type="Proteomes" id="UP000325974">
    <property type="component" value="Segment"/>
</dbReference>
<dbReference type="GeneID" id="60325015"/>
<dbReference type="RefSeq" id="YP_009953540.1">
    <property type="nucleotide sequence ID" value="NC_051623.1"/>
</dbReference>
<organism evidence="1 2">
    <name type="scientific">Mycobacterium phage Marshawn</name>
    <dbReference type="NCBI Taxonomy" id="2652423"/>
    <lineage>
        <taxon>Viruses</taxon>
        <taxon>Duplodnaviria</taxon>
        <taxon>Heunggongvirae</taxon>
        <taxon>Uroviricota</taxon>
        <taxon>Caudoviricetes</taxon>
        <taxon>Weiservirinae</taxon>
        <taxon>Anayavirus</taxon>
        <taxon>Anayavirus marshawn</taxon>
    </lineage>
</organism>
<dbReference type="KEGG" id="vg:60325015"/>
<gene>
    <name evidence="1" type="primary">47</name>
    <name evidence="1" type="ORF">SEA_MARSHAWN_47</name>
</gene>
<sequence>MQNFKHELRWNGQRVANLLTANGIRGRYALAKRLNLNKTTVYLAFTQHWTGSATHNMIAALAAEFGVPVDYLVDVAERQAAA</sequence>
<evidence type="ECO:0000313" key="1">
    <source>
        <dbReference type="EMBL" id="QFP94833.1"/>
    </source>
</evidence>
<proteinExistence type="predicted"/>
<name>A0A5P8D733_9CAUD</name>
<evidence type="ECO:0000313" key="2">
    <source>
        <dbReference type="Proteomes" id="UP000325974"/>
    </source>
</evidence>